<dbReference type="InterPro" id="IPR008753">
    <property type="entry name" value="Peptidase_M13_N"/>
</dbReference>
<dbReference type="Pfam" id="PF05649">
    <property type="entry name" value="Peptidase_M13_N"/>
    <property type="match status" value="1"/>
</dbReference>
<evidence type="ECO:0000259" key="1">
    <source>
        <dbReference type="Pfam" id="PF05649"/>
    </source>
</evidence>
<dbReference type="InParanoid" id="B7QH33"/>
<dbReference type="SUPFAM" id="SSF55486">
    <property type="entry name" value="Metalloproteases ('zincins'), catalytic domain"/>
    <property type="match status" value="1"/>
</dbReference>
<reference evidence="3" key="2">
    <citation type="submission" date="2020-05" db="UniProtKB">
        <authorList>
            <consortium name="EnsemblMetazoa"/>
        </authorList>
    </citation>
    <scope>IDENTIFICATION</scope>
    <source>
        <strain evidence="3">wikel</strain>
    </source>
</reference>
<feature type="domain" description="Peptidase M13 N-terminal" evidence="1">
    <location>
        <begin position="24"/>
        <end position="309"/>
    </location>
</feature>
<dbReference type="EnsemblMetazoa" id="ISCW023737-RA">
    <property type="protein sequence ID" value="ISCW023737-PA"/>
    <property type="gene ID" value="ISCW023737"/>
</dbReference>
<dbReference type="EMBL" id="ABJB010830747">
    <property type="status" value="NOT_ANNOTATED_CDS"/>
    <property type="molecule type" value="Genomic_DNA"/>
</dbReference>
<dbReference type="EMBL" id="DS936282">
    <property type="protein sequence ID" value="EEC18155.1"/>
    <property type="molecule type" value="Genomic_DNA"/>
</dbReference>
<protein>
    <recommendedName>
        <fullName evidence="1">Peptidase M13 N-terminal domain-containing protein</fullName>
    </recommendedName>
</protein>
<dbReference type="AlphaFoldDB" id="B7QH33"/>
<dbReference type="GO" id="GO:0006508">
    <property type="term" value="P:proteolysis"/>
    <property type="evidence" value="ECO:0007669"/>
    <property type="project" value="InterPro"/>
</dbReference>
<name>B7QH33_IXOSC</name>
<evidence type="ECO:0000313" key="4">
    <source>
        <dbReference type="Proteomes" id="UP000001555"/>
    </source>
</evidence>
<organism>
    <name type="scientific">Ixodes scapularis</name>
    <name type="common">Black-legged tick</name>
    <name type="synonym">Deer tick</name>
    <dbReference type="NCBI Taxonomy" id="6945"/>
    <lineage>
        <taxon>Eukaryota</taxon>
        <taxon>Metazoa</taxon>
        <taxon>Ecdysozoa</taxon>
        <taxon>Arthropoda</taxon>
        <taxon>Chelicerata</taxon>
        <taxon>Arachnida</taxon>
        <taxon>Acari</taxon>
        <taxon>Parasitiformes</taxon>
        <taxon>Ixodida</taxon>
        <taxon>Ixodoidea</taxon>
        <taxon>Ixodidae</taxon>
        <taxon>Ixodinae</taxon>
        <taxon>Ixodes</taxon>
    </lineage>
</organism>
<dbReference type="Gene3D" id="1.10.1380.10">
    <property type="entry name" value="Neutral endopeptidase , domain2"/>
    <property type="match status" value="1"/>
</dbReference>
<reference evidence="2 4" key="1">
    <citation type="submission" date="2008-03" db="EMBL/GenBank/DDBJ databases">
        <title>Annotation of Ixodes scapularis.</title>
        <authorList>
            <consortium name="Ixodes scapularis Genome Project Consortium"/>
            <person name="Caler E."/>
            <person name="Hannick L.I."/>
            <person name="Bidwell S."/>
            <person name="Joardar V."/>
            <person name="Thiagarajan M."/>
            <person name="Amedeo P."/>
            <person name="Galinsky K.J."/>
            <person name="Schobel S."/>
            <person name="Inman J."/>
            <person name="Hostetler J."/>
            <person name="Miller J."/>
            <person name="Hammond M."/>
            <person name="Megy K."/>
            <person name="Lawson D."/>
            <person name="Kodira C."/>
            <person name="Sutton G."/>
            <person name="Meyer J."/>
            <person name="Hill C.A."/>
            <person name="Birren B."/>
            <person name="Nene V."/>
            <person name="Collins F."/>
            <person name="Alarcon-Chaidez F."/>
            <person name="Wikel S."/>
            <person name="Strausberg R."/>
        </authorList>
    </citation>
    <scope>NUCLEOTIDE SEQUENCE [LARGE SCALE GENOMIC DNA]</scope>
    <source>
        <strain evidence="4">Wikel</strain>
        <strain evidence="2">Wikel colony</strain>
    </source>
</reference>
<dbReference type="VEuPathDB" id="VectorBase:ISCP_036627"/>
<dbReference type="EMBL" id="ABJB011131769">
    <property type="status" value="NOT_ANNOTATED_CDS"/>
    <property type="molecule type" value="Genomic_DNA"/>
</dbReference>
<dbReference type="InterPro" id="IPR042089">
    <property type="entry name" value="Peptidase_M13_dom_2"/>
</dbReference>
<sequence>MAWYVFHLLEITEPNLTATTREINAVLRKVGIVRWPMLEVIDNPNISNILYESFSLFGLSGLFSLTLETYPGHQRLALGRAYGFKIGPPEFAFATELRAKQASSDSAVLASYEDSITAIAQTFRSGIPLQGIAREIVLLQHYLRQRCPPSQLEWYRLLVRIQERTTDRSHQTMSDPGSQVVTIWDKKYLHCINRLFKVEFNIRAVVNYLGWIIVERLGFLSYLRQFDAHRRTVYGYSDPTDVAETCTELVVQLAPQHSASLVFDAEENRALIDYVHWITQELLESFIFQVEQVDWMDKETKLKARRKVRTSFSLLIIRNRQQGKMTTNRRQN</sequence>
<evidence type="ECO:0000313" key="3">
    <source>
        <dbReference type="EnsemblMetazoa" id="ISCW023737-PA"/>
    </source>
</evidence>
<proteinExistence type="predicted"/>
<accession>B7QH33</accession>
<keyword evidence="4" id="KW-1185">Reference proteome</keyword>
<dbReference type="PaxDb" id="6945-B7QH33"/>
<dbReference type="HOGENOM" id="CLU_837537_0_0_1"/>
<gene>
    <name evidence="2" type="ORF">IscW_ISCW023737</name>
</gene>
<dbReference type="Proteomes" id="UP000001555">
    <property type="component" value="Unassembled WGS sequence"/>
</dbReference>
<evidence type="ECO:0000313" key="2">
    <source>
        <dbReference type="EMBL" id="EEC18155.1"/>
    </source>
</evidence>
<dbReference type="VEuPathDB" id="VectorBase:ISCI023737"/>
<dbReference type="EMBL" id="ABJB010638394">
    <property type="status" value="NOT_ANNOTATED_CDS"/>
    <property type="molecule type" value="Genomic_DNA"/>
</dbReference>
<dbReference type="OrthoDB" id="6474546at2759"/>
<dbReference type="VEuPathDB" id="VectorBase:ISCW023737"/>